<comment type="subcellular location">
    <subcellularLocation>
        <location evidence="6">Cytoplasm</location>
    </subcellularLocation>
</comment>
<dbReference type="RefSeq" id="WP_030446633.1">
    <property type="nucleotide sequence ID" value="NZ_AP023354.1"/>
</dbReference>
<dbReference type="KEGG" id="aser:Asera_19690"/>
<sequence length="344" mass="35899">MAKVETLGLVLHPTRDVTAVVSTVLAWAAEHDVAVRVGVADADRAAGARAVPDDELAGSDAILSIGGDGTMLGALRLVADDPRPVLGVNMGRLGFLVEIEPPELVTALNRLATSDVTLEHHSCLRITAGGDGCVAFNDLALSRRPGDGTVNAILTIDDQQYGYFRADAVIMATATGSTAHSYSAGGPLLSPATDAVVITPVAPMSGISRPLVLGAGERVEFSLLSDVGGVSDGLRGGKNVGGGSDGLREGKNVGGPSDGLREGKNVGRPVIEADGQVLGELEPGRTVRAELRRDAGLVVRLDVRRHRQRSQAKLSLLDLPLLPDQLRELLPPQVRDQLARRESP</sequence>
<accession>A0A810L079</accession>
<dbReference type="GO" id="GO:0005737">
    <property type="term" value="C:cytoplasm"/>
    <property type="evidence" value="ECO:0007669"/>
    <property type="project" value="UniProtKB-SubCell"/>
</dbReference>
<feature type="active site" description="Proton acceptor" evidence="6">
    <location>
        <position position="68"/>
    </location>
</feature>
<dbReference type="InterPro" id="IPR017437">
    <property type="entry name" value="ATP-NAD_kinase_PpnK-typ_C"/>
</dbReference>
<dbReference type="Gene3D" id="2.60.200.30">
    <property type="entry name" value="Probable inorganic polyphosphate/atp-NAD kinase, domain 2"/>
    <property type="match status" value="1"/>
</dbReference>
<keyword evidence="3 6" id="KW-0521">NADP</keyword>
<evidence type="ECO:0000256" key="6">
    <source>
        <dbReference type="HAMAP-Rule" id="MF_00361"/>
    </source>
</evidence>
<dbReference type="InterPro" id="IPR017438">
    <property type="entry name" value="ATP-NAD_kinase_N"/>
</dbReference>
<evidence type="ECO:0000256" key="7">
    <source>
        <dbReference type="SAM" id="MobiDB-lite"/>
    </source>
</evidence>
<comment type="similarity">
    <text evidence="6">Belongs to the NAD kinase family.</text>
</comment>
<feature type="binding site" evidence="6">
    <location>
        <position position="165"/>
    </location>
    <ligand>
        <name>NAD(+)</name>
        <dbReference type="ChEBI" id="CHEBI:57540"/>
    </ligand>
</feature>
<keyword evidence="6" id="KW-0963">Cytoplasm</keyword>
<evidence type="ECO:0000256" key="5">
    <source>
        <dbReference type="ARBA" id="ARBA00047925"/>
    </source>
</evidence>
<dbReference type="GO" id="GO:0051287">
    <property type="term" value="F:NAD binding"/>
    <property type="evidence" value="ECO:0007669"/>
    <property type="project" value="UniProtKB-ARBA"/>
</dbReference>
<comment type="caution">
    <text evidence="6">Lacks conserved residue(s) required for the propagation of feature annotation.</text>
</comment>
<keyword evidence="6" id="KW-0547">Nucleotide-binding</keyword>
<feature type="binding site" evidence="6">
    <location>
        <position position="202"/>
    </location>
    <ligand>
        <name>NAD(+)</name>
        <dbReference type="ChEBI" id="CHEBI:57540"/>
    </ligand>
</feature>
<reference evidence="8" key="1">
    <citation type="submission" date="2020-08" db="EMBL/GenBank/DDBJ databases">
        <title>Whole genome shotgun sequence of Actinocatenispora sera NBRC 101916.</title>
        <authorList>
            <person name="Komaki H."/>
            <person name="Tamura T."/>
        </authorList>
    </citation>
    <scope>NUCLEOTIDE SEQUENCE</scope>
    <source>
        <strain evidence="8">NBRC 101916</strain>
    </source>
</reference>
<dbReference type="GO" id="GO:0005524">
    <property type="term" value="F:ATP binding"/>
    <property type="evidence" value="ECO:0007669"/>
    <property type="project" value="UniProtKB-KW"/>
</dbReference>
<dbReference type="InterPro" id="IPR016064">
    <property type="entry name" value="NAD/diacylglycerol_kinase_sf"/>
</dbReference>
<protein>
    <recommendedName>
        <fullName evidence="6">NAD kinase</fullName>
        <ecNumber evidence="6">2.7.1.23</ecNumber>
    </recommendedName>
    <alternativeName>
        <fullName evidence="6">ATP-dependent NAD kinase</fullName>
    </alternativeName>
</protein>
<evidence type="ECO:0000313" key="9">
    <source>
        <dbReference type="Proteomes" id="UP000680750"/>
    </source>
</evidence>
<keyword evidence="6" id="KW-0067">ATP-binding</keyword>
<dbReference type="PANTHER" id="PTHR20275:SF0">
    <property type="entry name" value="NAD KINASE"/>
    <property type="match status" value="1"/>
</dbReference>
<dbReference type="InterPro" id="IPR002504">
    <property type="entry name" value="NADK"/>
</dbReference>
<dbReference type="GO" id="GO:0006741">
    <property type="term" value="P:NADP+ biosynthetic process"/>
    <property type="evidence" value="ECO:0007669"/>
    <property type="project" value="UniProtKB-UniRule"/>
</dbReference>
<comment type="catalytic activity">
    <reaction evidence="5 6">
        <text>NAD(+) + ATP = ADP + NADP(+) + H(+)</text>
        <dbReference type="Rhea" id="RHEA:18629"/>
        <dbReference type="ChEBI" id="CHEBI:15378"/>
        <dbReference type="ChEBI" id="CHEBI:30616"/>
        <dbReference type="ChEBI" id="CHEBI:57540"/>
        <dbReference type="ChEBI" id="CHEBI:58349"/>
        <dbReference type="ChEBI" id="CHEBI:456216"/>
        <dbReference type="EC" id="2.7.1.23"/>
    </reaction>
</comment>
<dbReference type="EMBL" id="AP023354">
    <property type="protein sequence ID" value="BCJ27861.1"/>
    <property type="molecule type" value="Genomic_DNA"/>
</dbReference>
<comment type="function">
    <text evidence="6">Involved in the regulation of the intracellular balance of NAD and NADP, and is a key enzyme in the biosynthesis of NADP. Catalyzes specifically the phosphorylation on 2'-hydroxyl of the adenosine moiety of NAD to yield NADP.</text>
</comment>
<evidence type="ECO:0000256" key="2">
    <source>
        <dbReference type="ARBA" id="ARBA00022777"/>
    </source>
</evidence>
<feature type="binding site" evidence="6">
    <location>
        <begin position="137"/>
        <end position="138"/>
    </location>
    <ligand>
        <name>NAD(+)</name>
        <dbReference type="ChEBI" id="CHEBI:57540"/>
    </ligand>
</feature>
<feature type="binding site" evidence="6">
    <location>
        <begin position="68"/>
        <end position="69"/>
    </location>
    <ligand>
        <name>NAD(+)</name>
        <dbReference type="ChEBI" id="CHEBI:57540"/>
    </ligand>
</feature>
<evidence type="ECO:0000313" key="8">
    <source>
        <dbReference type="EMBL" id="BCJ27861.1"/>
    </source>
</evidence>
<feature type="compositionally biased region" description="Gly residues" evidence="7">
    <location>
        <begin position="235"/>
        <end position="245"/>
    </location>
</feature>
<dbReference type="Proteomes" id="UP000680750">
    <property type="component" value="Chromosome"/>
</dbReference>
<feature type="region of interest" description="Disordered" evidence="7">
    <location>
        <begin position="235"/>
        <end position="265"/>
    </location>
</feature>
<dbReference type="AlphaFoldDB" id="A0A810L079"/>
<organism evidence="8 9">
    <name type="scientific">Actinocatenispora sera</name>
    <dbReference type="NCBI Taxonomy" id="390989"/>
    <lineage>
        <taxon>Bacteria</taxon>
        <taxon>Bacillati</taxon>
        <taxon>Actinomycetota</taxon>
        <taxon>Actinomycetes</taxon>
        <taxon>Micromonosporales</taxon>
        <taxon>Micromonosporaceae</taxon>
        <taxon>Actinocatenispora</taxon>
    </lineage>
</organism>
<dbReference type="Pfam" id="PF20143">
    <property type="entry name" value="NAD_kinase_C"/>
    <property type="match status" value="1"/>
</dbReference>
<name>A0A810L079_9ACTN</name>
<evidence type="ECO:0000256" key="4">
    <source>
        <dbReference type="ARBA" id="ARBA00023027"/>
    </source>
</evidence>
<dbReference type="Gene3D" id="3.40.50.10330">
    <property type="entry name" value="Probable inorganic polyphosphate/atp-NAD kinase, domain 1"/>
    <property type="match status" value="1"/>
</dbReference>
<dbReference type="GO" id="GO:0019674">
    <property type="term" value="P:NAD+ metabolic process"/>
    <property type="evidence" value="ECO:0007669"/>
    <property type="project" value="InterPro"/>
</dbReference>
<keyword evidence="9" id="KW-1185">Reference proteome</keyword>
<gene>
    <name evidence="6 8" type="primary">nadK</name>
    <name evidence="8" type="ORF">Asera_19690</name>
</gene>
<feature type="binding site" evidence="6">
    <location>
        <begin position="178"/>
        <end position="183"/>
    </location>
    <ligand>
        <name>NAD(+)</name>
        <dbReference type="ChEBI" id="CHEBI:57540"/>
    </ligand>
</feature>
<comment type="cofactor">
    <cofactor evidence="6">
        <name>a divalent metal cation</name>
        <dbReference type="ChEBI" id="CHEBI:60240"/>
    </cofactor>
</comment>
<evidence type="ECO:0000256" key="1">
    <source>
        <dbReference type="ARBA" id="ARBA00022679"/>
    </source>
</evidence>
<proteinExistence type="inferred from homology"/>
<keyword evidence="2 6" id="KW-0418">Kinase</keyword>
<dbReference type="EC" id="2.7.1.23" evidence="6"/>
<dbReference type="HAMAP" id="MF_00361">
    <property type="entry name" value="NAD_kinase"/>
    <property type="match status" value="1"/>
</dbReference>
<dbReference type="GO" id="GO:0003951">
    <property type="term" value="F:NAD+ kinase activity"/>
    <property type="evidence" value="ECO:0007669"/>
    <property type="project" value="UniProtKB-UniRule"/>
</dbReference>
<evidence type="ECO:0000256" key="3">
    <source>
        <dbReference type="ARBA" id="ARBA00022857"/>
    </source>
</evidence>
<dbReference type="SUPFAM" id="SSF111331">
    <property type="entry name" value="NAD kinase/diacylglycerol kinase-like"/>
    <property type="match status" value="1"/>
</dbReference>
<keyword evidence="4 6" id="KW-0520">NAD</keyword>
<feature type="binding site" evidence="6">
    <location>
        <position position="167"/>
    </location>
    <ligand>
        <name>NAD(+)</name>
        <dbReference type="ChEBI" id="CHEBI:57540"/>
    </ligand>
</feature>
<dbReference type="Pfam" id="PF01513">
    <property type="entry name" value="NAD_kinase"/>
    <property type="match status" value="1"/>
</dbReference>
<dbReference type="GO" id="GO:0046872">
    <property type="term" value="F:metal ion binding"/>
    <property type="evidence" value="ECO:0007669"/>
    <property type="project" value="UniProtKB-UniRule"/>
</dbReference>
<keyword evidence="1 6" id="KW-0808">Transferase</keyword>
<dbReference type="PANTHER" id="PTHR20275">
    <property type="entry name" value="NAD KINASE"/>
    <property type="match status" value="1"/>
</dbReference>
<feature type="binding site" evidence="6">
    <location>
        <position position="276"/>
    </location>
    <ligand>
        <name>NAD(+)</name>
        <dbReference type="ChEBI" id="CHEBI:57540"/>
    </ligand>
</feature>